<dbReference type="RefSeq" id="WP_007209804.1">
    <property type="nucleotide sequence ID" value="NZ_EQ973488.1"/>
</dbReference>
<dbReference type="HOGENOM" id="CLU_2894758_0_0_10"/>
<organism evidence="1 2">
    <name type="scientific">Bacteroides cellulosilyticus DSM 14838</name>
    <dbReference type="NCBI Taxonomy" id="537012"/>
    <lineage>
        <taxon>Bacteria</taxon>
        <taxon>Pseudomonadati</taxon>
        <taxon>Bacteroidota</taxon>
        <taxon>Bacteroidia</taxon>
        <taxon>Bacteroidales</taxon>
        <taxon>Bacteroidaceae</taxon>
        <taxon>Bacteroides</taxon>
    </lineage>
</organism>
<gene>
    <name evidence="1" type="ORF">BACCELL_00414</name>
</gene>
<dbReference type="AlphaFoldDB" id="E2N819"/>
<reference evidence="1 2" key="2">
    <citation type="submission" date="2009-01" db="EMBL/GenBank/DDBJ databases">
        <title>Draft genome sequence of Bacteroides cellulosilyticus (DSM 14838).</title>
        <authorList>
            <person name="Sudarsanam P."/>
            <person name="Ley R."/>
            <person name="Guruge J."/>
            <person name="Turnbaugh P.J."/>
            <person name="Mahowald M."/>
            <person name="Liep D."/>
            <person name="Gordon J."/>
        </authorList>
    </citation>
    <scope>NUCLEOTIDE SEQUENCE [LARGE SCALE GENOMIC DNA]</scope>
    <source>
        <strain evidence="1 2">DSM 14838</strain>
    </source>
</reference>
<accession>E2N819</accession>
<sequence>MKVTIYWDFRNVDLKDIPRIKKKIRDKFNIPEYTTVNGETSCNIKDEDMELLRETERRGYIQIRNK</sequence>
<dbReference type="EMBL" id="ACCH01000035">
    <property type="protein sequence ID" value="EEF91945.1"/>
    <property type="molecule type" value="Genomic_DNA"/>
</dbReference>
<dbReference type="Proteomes" id="UP000003711">
    <property type="component" value="Unassembled WGS sequence"/>
</dbReference>
<proteinExistence type="predicted"/>
<name>E2N819_9BACE</name>
<evidence type="ECO:0000313" key="2">
    <source>
        <dbReference type="Proteomes" id="UP000003711"/>
    </source>
</evidence>
<protein>
    <submittedName>
        <fullName evidence="1">Uncharacterized protein</fullName>
    </submittedName>
</protein>
<reference evidence="1 2" key="1">
    <citation type="submission" date="2008-12" db="EMBL/GenBank/DDBJ databases">
        <authorList>
            <person name="Fulton L."/>
            <person name="Clifton S."/>
            <person name="Fulton B."/>
            <person name="Xu J."/>
            <person name="Minx P."/>
            <person name="Pepin K.H."/>
            <person name="Johnson M."/>
            <person name="Bhonagiri V."/>
            <person name="Nash W.E."/>
            <person name="Mardis E.R."/>
            <person name="Wilson R.K."/>
        </authorList>
    </citation>
    <scope>NUCLEOTIDE SEQUENCE [LARGE SCALE GENOMIC DNA]</scope>
    <source>
        <strain evidence="1 2">DSM 14838</strain>
    </source>
</reference>
<comment type="caution">
    <text evidence="1">The sequence shown here is derived from an EMBL/GenBank/DDBJ whole genome shotgun (WGS) entry which is preliminary data.</text>
</comment>
<evidence type="ECO:0000313" key="1">
    <source>
        <dbReference type="EMBL" id="EEF91945.1"/>
    </source>
</evidence>